<gene>
    <name evidence="5" type="ORF">COCSUDRAFT_83619</name>
</gene>
<dbReference type="OrthoDB" id="515283at2759"/>
<dbReference type="InterPro" id="IPR003954">
    <property type="entry name" value="RRM_euk-type"/>
</dbReference>
<dbReference type="Proteomes" id="UP000007264">
    <property type="component" value="Unassembled WGS sequence"/>
</dbReference>
<dbReference type="InterPro" id="IPR000504">
    <property type="entry name" value="RRM_dom"/>
</dbReference>
<dbReference type="STRING" id="574566.I0Z4P3"/>
<feature type="region of interest" description="Disordered" evidence="3">
    <location>
        <begin position="1"/>
        <end position="38"/>
    </location>
</feature>
<dbReference type="GeneID" id="17043154"/>
<evidence type="ECO:0000259" key="4">
    <source>
        <dbReference type="PROSITE" id="PS50102"/>
    </source>
</evidence>
<keyword evidence="1 2" id="KW-0694">RNA-binding</keyword>
<feature type="compositionally biased region" description="Polar residues" evidence="3">
    <location>
        <begin position="1"/>
        <end position="10"/>
    </location>
</feature>
<feature type="region of interest" description="Disordered" evidence="3">
    <location>
        <begin position="141"/>
        <end position="207"/>
    </location>
</feature>
<protein>
    <recommendedName>
        <fullName evidence="4">RRM domain-containing protein</fullName>
    </recommendedName>
</protein>
<dbReference type="AlphaFoldDB" id="I0Z4P3"/>
<dbReference type="InterPro" id="IPR052462">
    <property type="entry name" value="SLIRP/GR-RBP-like"/>
</dbReference>
<evidence type="ECO:0000313" key="5">
    <source>
        <dbReference type="EMBL" id="EIE25612.1"/>
    </source>
</evidence>
<evidence type="ECO:0000256" key="2">
    <source>
        <dbReference type="PROSITE-ProRule" id="PRU00176"/>
    </source>
</evidence>
<organism evidence="5 6">
    <name type="scientific">Coccomyxa subellipsoidea (strain C-169)</name>
    <name type="common">Green microalga</name>
    <dbReference type="NCBI Taxonomy" id="574566"/>
    <lineage>
        <taxon>Eukaryota</taxon>
        <taxon>Viridiplantae</taxon>
        <taxon>Chlorophyta</taxon>
        <taxon>core chlorophytes</taxon>
        <taxon>Trebouxiophyceae</taxon>
        <taxon>Trebouxiophyceae incertae sedis</taxon>
        <taxon>Coccomyxaceae</taxon>
        <taxon>Coccomyxa</taxon>
        <taxon>Coccomyxa subellipsoidea</taxon>
    </lineage>
</organism>
<dbReference type="InterPro" id="IPR035979">
    <property type="entry name" value="RBD_domain_sf"/>
</dbReference>
<proteinExistence type="predicted"/>
<comment type="caution">
    <text evidence="5">The sequence shown here is derived from an EMBL/GenBank/DDBJ whole genome shotgun (WGS) entry which is preliminary data.</text>
</comment>
<dbReference type="Gene3D" id="3.30.70.330">
    <property type="match status" value="1"/>
</dbReference>
<evidence type="ECO:0000256" key="1">
    <source>
        <dbReference type="ARBA" id="ARBA00022884"/>
    </source>
</evidence>
<reference evidence="5 6" key="1">
    <citation type="journal article" date="2012" name="Genome Biol.">
        <title>The genome of the polar eukaryotic microalga coccomyxa subellipsoidea reveals traits of cold adaptation.</title>
        <authorList>
            <person name="Blanc G."/>
            <person name="Agarkova I."/>
            <person name="Grimwood J."/>
            <person name="Kuo A."/>
            <person name="Brueggeman A."/>
            <person name="Dunigan D."/>
            <person name="Gurnon J."/>
            <person name="Ladunga I."/>
            <person name="Lindquist E."/>
            <person name="Lucas S."/>
            <person name="Pangilinan J."/>
            <person name="Proschold T."/>
            <person name="Salamov A."/>
            <person name="Schmutz J."/>
            <person name="Weeks D."/>
            <person name="Yamada T."/>
            <person name="Claverie J.M."/>
            <person name="Grigoriev I."/>
            <person name="Van Etten J."/>
            <person name="Lomsadze A."/>
            <person name="Borodovsky M."/>
        </authorList>
    </citation>
    <scope>NUCLEOTIDE SEQUENCE [LARGE SCALE GENOMIC DNA]</scope>
    <source>
        <strain evidence="5 6">C-169</strain>
    </source>
</reference>
<dbReference type="PROSITE" id="PS50102">
    <property type="entry name" value="RRM"/>
    <property type="match status" value="1"/>
</dbReference>
<evidence type="ECO:0000313" key="6">
    <source>
        <dbReference type="Proteomes" id="UP000007264"/>
    </source>
</evidence>
<dbReference type="SMART" id="SM00360">
    <property type="entry name" value="RRM"/>
    <property type="match status" value="1"/>
</dbReference>
<feature type="compositionally biased region" description="Gly residues" evidence="3">
    <location>
        <begin position="146"/>
        <end position="159"/>
    </location>
</feature>
<dbReference type="eggNOG" id="KOG0118">
    <property type="taxonomic scope" value="Eukaryota"/>
</dbReference>
<dbReference type="RefSeq" id="XP_005650156.1">
    <property type="nucleotide sequence ID" value="XM_005650099.1"/>
</dbReference>
<dbReference type="PANTHER" id="PTHR48027">
    <property type="entry name" value="HETEROGENEOUS NUCLEAR RIBONUCLEOPROTEIN 87F-RELATED"/>
    <property type="match status" value="1"/>
</dbReference>
<keyword evidence="6" id="KW-1185">Reference proteome</keyword>
<dbReference type="EMBL" id="AGSI01000004">
    <property type="protein sequence ID" value="EIE25612.1"/>
    <property type="molecule type" value="Genomic_DNA"/>
</dbReference>
<feature type="compositionally biased region" description="Basic and acidic residues" evidence="3">
    <location>
        <begin position="15"/>
        <end position="33"/>
    </location>
</feature>
<feature type="domain" description="RRM" evidence="4">
    <location>
        <begin position="35"/>
        <end position="113"/>
    </location>
</feature>
<name>I0Z4P3_COCSC</name>
<dbReference type="Pfam" id="PF00076">
    <property type="entry name" value="RRM_1"/>
    <property type="match status" value="1"/>
</dbReference>
<evidence type="ECO:0000256" key="3">
    <source>
        <dbReference type="SAM" id="MobiDB-lite"/>
    </source>
</evidence>
<dbReference type="InterPro" id="IPR012677">
    <property type="entry name" value="Nucleotide-bd_a/b_plait_sf"/>
</dbReference>
<dbReference type="GO" id="GO:0003723">
    <property type="term" value="F:RNA binding"/>
    <property type="evidence" value="ECO:0007669"/>
    <property type="project" value="UniProtKB-UniRule"/>
</dbReference>
<sequence>MSASLSQSPRSRAGRSPDRETPRGGDADGREDTAGTIFVGNLNHETSERRLREFFEEYGRVLSTKVVFNPETGRSKGFGFVKFDDARDAEDAIKQADGQTMDGRTIKCNFAKYQPHRGQPHAFRGGRGDFTPGFARGGFRGDFRGGFRGGRGGRFGGGPAPFRRGRSRSPGRYSPGRYSPGRYSPEGSASPRSRSGSPPPKRRRPVA</sequence>
<dbReference type="SUPFAM" id="SSF54928">
    <property type="entry name" value="RNA-binding domain, RBD"/>
    <property type="match status" value="1"/>
</dbReference>
<feature type="compositionally biased region" description="Low complexity" evidence="3">
    <location>
        <begin position="170"/>
        <end position="196"/>
    </location>
</feature>
<dbReference type="SMART" id="SM00361">
    <property type="entry name" value="RRM_1"/>
    <property type="match status" value="1"/>
</dbReference>
<dbReference type="KEGG" id="csl:COCSUDRAFT_83619"/>
<accession>I0Z4P3</accession>
<feature type="non-terminal residue" evidence="5">
    <location>
        <position position="207"/>
    </location>
</feature>